<dbReference type="Proteomes" id="UP000614239">
    <property type="component" value="Unassembled WGS sequence"/>
</dbReference>
<protein>
    <submittedName>
        <fullName evidence="1">Uncharacterized protein</fullName>
    </submittedName>
</protein>
<evidence type="ECO:0000313" key="1">
    <source>
        <dbReference type="EMBL" id="GGO95515.1"/>
    </source>
</evidence>
<keyword evidence="2" id="KW-1185">Reference proteome</keyword>
<evidence type="ECO:0000313" key="2">
    <source>
        <dbReference type="Proteomes" id="UP000614239"/>
    </source>
</evidence>
<name>A0A8H9H7J9_9ACTO</name>
<organism evidence="1 2">
    <name type="scientific">Actinomyces gaoshouyii</name>
    <dbReference type="NCBI Taxonomy" id="1960083"/>
    <lineage>
        <taxon>Bacteria</taxon>
        <taxon>Bacillati</taxon>
        <taxon>Actinomycetota</taxon>
        <taxon>Actinomycetes</taxon>
        <taxon>Actinomycetales</taxon>
        <taxon>Actinomycetaceae</taxon>
        <taxon>Actinomyces</taxon>
    </lineage>
</organism>
<sequence>MGGEQRLARIAASLLSGPVVDLSEDVPGLERQMTALVLAAITHANGSYEHSEIQFSEDGTREASRECPCCAPGPITIVSEPTPAGS</sequence>
<dbReference type="EMBL" id="BMNJ01000001">
    <property type="protein sequence ID" value="GGO95515.1"/>
    <property type="molecule type" value="Genomic_DNA"/>
</dbReference>
<accession>A0A8H9H7J9</accession>
<proteinExistence type="predicted"/>
<dbReference type="AlphaFoldDB" id="A0A8H9H7J9"/>
<reference evidence="1" key="2">
    <citation type="submission" date="2020-09" db="EMBL/GenBank/DDBJ databases">
        <authorList>
            <person name="Sun Q."/>
            <person name="Zhou Y."/>
        </authorList>
    </citation>
    <scope>NUCLEOTIDE SEQUENCE</scope>
    <source>
        <strain evidence="1">CGMCC 4.7372</strain>
    </source>
</reference>
<gene>
    <name evidence="1" type="ORF">GCM10011612_03530</name>
</gene>
<reference evidence="1" key="1">
    <citation type="journal article" date="2014" name="Int. J. Syst. Evol. Microbiol.">
        <title>Complete genome sequence of Corynebacterium casei LMG S-19264T (=DSM 44701T), isolated from a smear-ripened cheese.</title>
        <authorList>
            <consortium name="US DOE Joint Genome Institute (JGI-PGF)"/>
            <person name="Walter F."/>
            <person name="Albersmeier A."/>
            <person name="Kalinowski J."/>
            <person name="Ruckert C."/>
        </authorList>
    </citation>
    <scope>NUCLEOTIDE SEQUENCE</scope>
    <source>
        <strain evidence="1">CGMCC 4.7372</strain>
    </source>
</reference>
<comment type="caution">
    <text evidence="1">The sequence shown here is derived from an EMBL/GenBank/DDBJ whole genome shotgun (WGS) entry which is preliminary data.</text>
</comment>